<dbReference type="EMBL" id="BGPR01195484">
    <property type="protein sequence ID" value="GBN03271.1"/>
    <property type="molecule type" value="Genomic_DNA"/>
</dbReference>
<dbReference type="AlphaFoldDB" id="A0A4Y2KLM0"/>
<protein>
    <submittedName>
        <fullName evidence="1">Uncharacterized protein</fullName>
    </submittedName>
</protein>
<accession>A0A4Y2KLM0</accession>
<gene>
    <name evidence="1" type="ORF">AVEN_133380_1</name>
</gene>
<evidence type="ECO:0000313" key="1">
    <source>
        <dbReference type="EMBL" id="GBN03271.1"/>
    </source>
</evidence>
<evidence type="ECO:0000313" key="2">
    <source>
        <dbReference type="Proteomes" id="UP000499080"/>
    </source>
</evidence>
<proteinExistence type="predicted"/>
<dbReference type="Proteomes" id="UP000499080">
    <property type="component" value="Unassembled WGS sequence"/>
</dbReference>
<name>A0A4Y2KLM0_ARAVE</name>
<sequence>ALTDRAYQKECKAFMADTSDGY</sequence>
<reference evidence="1 2" key="1">
    <citation type="journal article" date="2019" name="Sci. Rep.">
        <title>Orb-weaving spider Araneus ventricosus genome elucidates the spidroin gene catalogue.</title>
        <authorList>
            <person name="Kono N."/>
            <person name="Nakamura H."/>
            <person name="Ohtoshi R."/>
            <person name="Moran D.A.P."/>
            <person name="Shinohara A."/>
            <person name="Yoshida Y."/>
            <person name="Fujiwara M."/>
            <person name="Mori M."/>
            <person name="Tomita M."/>
            <person name="Arakawa K."/>
        </authorList>
    </citation>
    <scope>NUCLEOTIDE SEQUENCE [LARGE SCALE GENOMIC DNA]</scope>
</reference>
<organism evidence="1 2">
    <name type="scientific">Araneus ventricosus</name>
    <name type="common">Orbweaver spider</name>
    <name type="synonym">Epeira ventricosa</name>
    <dbReference type="NCBI Taxonomy" id="182803"/>
    <lineage>
        <taxon>Eukaryota</taxon>
        <taxon>Metazoa</taxon>
        <taxon>Ecdysozoa</taxon>
        <taxon>Arthropoda</taxon>
        <taxon>Chelicerata</taxon>
        <taxon>Arachnida</taxon>
        <taxon>Araneae</taxon>
        <taxon>Araneomorphae</taxon>
        <taxon>Entelegynae</taxon>
        <taxon>Araneoidea</taxon>
        <taxon>Araneidae</taxon>
        <taxon>Araneus</taxon>
    </lineage>
</organism>
<keyword evidence="2" id="KW-1185">Reference proteome</keyword>
<feature type="non-terminal residue" evidence="1">
    <location>
        <position position="1"/>
    </location>
</feature>
<comment type="caution">
    <text evidence="1">The sequence shown here is derived from an EMBL/GenBank/DDBJ whole genome shotgun (WGS) entry which is preliminary data.</text>
</comment>